<dbReference type="EMBL" id="CAXAMN010023940">
    <property type="protein sequence ID" value="CAK9082569.1"/>
    <property type="molecule type" value="Genomic_DNA"/>
</dbReference>
<keyword evidence="1" id="KW-0812">Transmembrane</keyword>
<keyword evidence="3" id="KW-1185">Reference proteome</keyword>
<organism evidence="2 3">
    <name type="scientific">Durusdinium trenchii</name>
    <dbReference type="NCBI Taxonomy" id="1381693"/>
    <lineage>
        <taxon>Eukaryota</taxon>
        <taxon>Sar</taxon>
        <taxon>Alveolata</taxon>
        <taxon>Dinophyceae</taxon>
        <taxon>Suessiales</taxon>
        <taxon>Symbiodiniaceae</taxon>
        <taxon>Durusdinium</taxon>
    </lineage>
</organism>
<evidence type="ECO:0000313" key="3">
    <source>
        <dbReference type="Proteomes" id="UP001642484"/>
    </source>
</evidence>
<sequence>MLNWLGGSVASLLLFSYAASWLVHWIKRYCGDKSEFFGPADFWIEILTHFPLLVLALGIAVPAAFGFYGLEQCGFLPTINMVFSTYLAVDLPTQVTYNCVQDSLEGLCWGRTKRCCVASTWNFLVATEQPNSS</sequence>
<proteinExistence type="predicted"/>
<keyword evidence="1" id="KW-0472">Membrane</keyword>
<dbReference type="Proteomes" id="UP001642484">
    <property type="component" value="Unassembled WGS sequence"/>
</dbReference>
<evidence type="ECO:0000313" key="2">
    <source>
        <dbReference type="EMBL" id="CAK9082569.1"/>
    </source>
</evidence>
<reference evidence="2 3" key="1">
    <citation type="submission" date="2024-02" db="EMBL/GenBank/DDBJ databases">
        <authorList>
            <person name="Chen Y."/>
            <person name="Shah S."/>
            <person name="Dougan E. K."/>
            <person name="Thang M."/>
            <person name="Chan C."/>
        </authorList>
    </citation>
    <scope>NUCLEOTIDE SEQUENCE [LARGE SCALE GENOMIC DNA]</scope>
</reference>
<protein>
    <submittedName>
        <fullName evidence="2">Uncharacterized protein</fullName>
    </submittedName>
</protein>
<evidence type="ECO:0000256" key="1">
    <source>
        <dbReference type="SAM" id="Phobius"/>
    </source>
</evidence>
<feature type="transmembrane region" description="Helical" evidence="1">
    <location>
        <begin position="42"/>
        <end position="70"/>
    </location>
</feature>
<name>A0ABP0Q6D7_9DINO</name>
<keyword evidence="1" id="KW-1133">Transmembrane helix</keyword>
<gene>
    <name evidence="2" type="ORF">CCMP2556_LOCUS40328</name>
</gene>
<accession>A0ABP0Q6D7</accession>
<comment type="caution">
    <text evidence="2">The sequence shown here is derived from an EMBL/GenBank/DDBJ whole genome shotgun (WGS) entry which is preliminary data.</text>
</comment>